<dbReference type="EMBL" id="VLTN01000001">
    <property type="protein sequence ID" value="KAA0157531.1"/>
    <property type="molecule type" value="Genomic_DNA"/>
</dbReference>
<evidence type="ECO:0000313" key="3">
    <source>
        <dbReference type="Proteomes" id="UP000323011"/>
    </source>
</evidence>
<feature type="compositionally biased region" description="Low complexity" evidence="1">
    <location>
        <begin position="101"/>
        <end position="114"/>
    </location>
</feature>
<sequence>MKGSPTGPGRAALERPRPGPEPTWRAATPAAAPRRTVSRALFPSAALKRGIVGMFAHAPAADDSLLQAFMLGRNTFGSPFDTVRRAHGVTRADANRGRPLARQPQEQTAAAPATVERSRSLSRTSDSDDGVSFEGALTKVAAGMSAPPREGRPLAGRSRSRPLSDDAVPTVRERTVPRHCQGRSAGEAAALSSEMVADSFCTARGADAGASLGAWQAHDR</sequence>
<protein>
    <submittedName>
        <fullName evidence="2">Uncharacterized protein</fullName>
    </submittedName>
</protein>
<accession>A0A5A8D0L9</accession>
<keyword evidence="3" id="KW-1185">Reference proteome</keyword>
<feature type="region of interest" description="Disordered" evidence="1">
    <location>
        <begin position="1"/>
        <end position="28"/>
    </location>
</feature>
<dbReference type="AlphaFoldDB" id="A0A5A8D0L9"/>
<dbReference type="Proteomes" id="UP000323011">
    <property type="component" value="Unassembled WGS sequence"/>
</dbReference>
<evidence type="ECO:0000256" key="1">
    <source>
        <dbReference type="SAM" id="MobiDB-lite"/>
    </source>
</evidence>
<comment type="caution">
    <text evidence="2">The sequence shown here is derived from an EMBL/GenBank/DDBJ whole genome shotgun (WGS) entry which is preliminary data.</text>
</comment>
<evidence type="ECO:0000313" key="2">
    <source>
        <dbReference type="EMBL" id="KAA0157531.1"/>
    </source>
</evidence>
<organism evidence="2 3">
    <name type="scientific">Cafeteria roenbergensis</name>
    <name type="common">Marine flagellate</name>
    <dbReference type="NCBI Taxonomy" id="33653"/>
    <lineage>
        <taxon>Eukaryota</taxon>
        <taxon>Sar</taxon>
        <taxon>Stramenopiles</taxon>
        <taxon>Bigyra</taxon>
        <taxon>Opalozoa</taxon>
        <taxon>Bicosoecida</taxon>
        <taxon>Cafeteriaceae</taxon>
        <taxon>Cafeteria</taxon>
    </lineage>
</organism>
<proteinExistence type="predicted"/>
<feature type="region of interest" description="Disordered" evidence="1">
    <location>
        <begin position="89"/>
        <end position="191"/>
    </location>
</feature>
<gene>
    <name evidence="2" type="ORF">FNF29_00107</name>
</gene>
<name>A0A5A8D0L9_CAFRO</name>
<reference evidence="2 3" key="1">
    <citation type="submission" date="2019-07" db="EMBL/GenBank/DDBJ databases">
        <title>Genomes of Cafeteria roenbergensis.</title>
        <authorList>
            <person name="Fischer M.G."/>
            <person name="Hackl T."/>
            <person name="Roman M."/>
        </authorList>
    </citation>
    <scope>NUCLEOTIDE SEQUENCE [LARGE SCALE GENOMIC DNA]</scope>
    <source>
        <strain evidence="2 3">BVI</strain>
    </source>
</reference>